<evidence type="ECO:0000313" key="4">
    <source>
        <dbReference type="EMBL" id="RWS22812.1"/>
    </source>
</evidence>
<keyword evidence="2" id="KW-1133">Transmembrane helix</keyword>
<comment type="caution">
    <text evidence="4">The sequence shown here is derived from an EMBL/GenBank/DDBJ whole genome shotgun (WGS) entry which is preliminary data.</text>
</comment>
<dbReference type="GO" id="GO:0006044">
    <property type="term" value="P:N-acetylglucosamine metabolic process"/>
    <property type="evidence" value="ECO:0007669"/>
    <property type="project" value="TreeGrafter"/>
</dbReference>
<keyword evidence="5" id="KW-1185">Reference proteome</keyword>
<dbReference type="VEuPathDB" id="VectorBase:LDEU009228"/>
<name>A0A443S5K2_9ACAR</name>
<evidence type="ECO:0000256" key="2">
    <source>
        <dbReference type="SAM" id="Phobius"/>
    </source>
</evidence>
<evidence type="ECO:0000256" key="1">
    <source>
        <dbReference type="SAM" id="MobiDB-lite"/>
    </source>
</evidence>
<feature type="region of interest" description="Disordered" evidence="1">
    <location>
        <begin position="39"/>
        <end position="76"/>
    </location>
</feature>
<dbReference type="Gene3D" id="3.40.50.300">
    <property type="entry name" value="P-loop containing nucleotide triphosphate hydrolases"/>
    <property type="match status" value="1"/>
</dbReference>
<dbReference type="PANTHER" id="PTHR10704:SF44">
    <property type="entry name" value="LD35051P-RELATED"/>
    <property type="match status" value="1"/>
</dbReference>
<dbReference type="OrthoDB" id="6138663at2759"/>
<dbReference type="InterPro" id="IPR051135">
    <property type="entry name" value="Gal/GlcNAc/GalNAc_ST"/>
</dbReference>
<organism evidence="4 5">
    <name type="scientific">Leptotrombidium deliense</name>
    <dbReference type="NCBI Taxonomy" id="299467"/>
    <lineage>
        <taxon>Eukaryota</taxon>
        <taxon>Metazoa</taxon>
        <taxon>Ecdysozoa</taxon>
        <taxon>Arthropoda</taxon>
        <taxon>Chelicerata</taxon>
        <taxon>Arachnida</taxon>
        <taxon>Acari</taxon>
        <taxon>Acariformes</taxon>
        <taxon>Trombidiformes</taxon>
        <taxon>Prostigmata</taxon>
        <taxon>Anystina</taxon>
        <taxon>Parasitengona</taxon>
        <taxon>Trombiculoidea</taxon>
        <taxon>Trombiculidae</taxon>
        <taxon>Leptotrombidium</taxon>
    </lineage>
</organism>
<evidence type="ECO:0000313" key="5">
    <source>
        <dbReference type="Proteomes" id="UP000288716"/>
    </source>
</evidence>
<dbReference type="PANTHER" id="PTHR10704">
    <property type="entry name" value="CARBOHYDRATE SULFOTRANSFERASE"/>
    <property type="match status" value="1"/>
</dbReference>
<evidence type="ECO:0000259" key="3">
    <source>
        <dbReference type="Pfam" id="PF00685"/>
    </source>
</evidence>
<dbReference type="AlphaFoldDB" id="A0A443S5K2"/>
<keyword evidence="2" id="KW-0812">Transmembrane</keyword>
<feature type="transmembrane region" description="Helical" evidence="2">
    <location>
        <begin position="7"/>
        <end position="28"/>
    </location>
</feature>
<accession>A0A443S5K2</accession>
<dbReference type="GO" id="GO:0006790">
    <property type="term" value="P:sulfur compound metabolic process"/>
    <property type="evidence" value="ECO:0007669"/>
    <property type="project" value="TreeGrafter"/>
</dbReference>
<proteinExistence type="predicted"/>
<dbReference type="GO" id="GO:0001517">
    <property type="term" value="F:N-acetylglucosamine 6-O-sulfotransferase activity"/>
    <property type="evidence" value="ECO:0007669"/>
    <property type="project" value="TreeGrafter"/>
</dbReference>
<dbReference type="InterPro" id="IPR000863">
    <property type="entry name" value="Sulfotransferase_dom"/>
</dbReference>
<keyword evidence="2" id="KW-0472">Membrane</keyword>
<feature type="domain" description="Sulfotransferase" evidence="3">
    <location>
        <begin position="96"/>
        <end position="267"/>
    </location>
</feature>
<keyword evidence="4" id="KW-0808">Transferase</keyword>
<protein>
    <submittedName>
        <fullName evidence="4">Carbohydrate sulfotransferase 3-like protein</fullName>
    </submittedName>
</protein>
<dbReference type="EMBL" id="NCKV01007833">
    <property type="protein sequence ID" value="RWS22812.1"/>
    <property type="molecule type" value="Genomic_DNA"/>
</dbReference>
<feature type="non-terminal residue" evidence="4">
    <location>
        <position position="279"/>
    </location>
</feature>
<dbReference type="InterPro" id="IPR027417">
    <property type="entry name" value="P-loop_NTPase"/>
</dbReference>
<dbReference type="SUPFAM" id="SSF52540">
    <property type="entry name" value="P-loop containing nucleoside triphosphate hydrolases"/>
    <property type="match status" value="1"/>
</dbReference>
<dbReference type="STRING" id="299467.A0A443S5K2"/>
<gene>
    <name evidence="4" type="ORF">B4U80_06442</name>
</gene>
<feature type="compositionally biased region" description="Basic residues" evidence="1">
    <location>
        <begin position="53"/>
        <end position="76"/>
    </location>
</feature>
<dbReference type="Proteomes" id="UP000288716">
    <property type="component" value="Unassembled WGS sequence"/>
</dbReference>
<dbReference type="Pfam" id="PF00685">
    <property type="entry name" value="Sulfotransfer_1"/>
    <property type="match status" value="1"/>
</dbReference>
<reference evidence="4 5" key="1">
    <citation type="journal article" date="2018" name="Gigascience">
        <title>Genomes of trombidid mites reveal novel predicted allergens and laterally-transferred genes associated with secondary metabolism.</title>
        <authorList>
            <person name="Dong X."/>
            <person name="Chaisiri K."/>
            <person name="Xia D."/>
            <person name="Armstrong S.D."/>
            <person name="Fang Y."/>
            <person name="Donnelly M.J."/>
            <person name="Kadowaki T."/>
            <person name="McGarry J.W."/>
            <person name="Darby A.C."/>
            <person name="Makepeace B.L."/>
        </authorList>
    </citation>
    <scope>NUCLEOTIDE SEQUENCE [LARGE SCALE GENOMIC DNA]</scope>
    <source>
        <strain evidence="4">UoL-UT</strain>
    </source>
</reference>
<sequence length="279" mass="32926">MRLRIKNINFILVIICSVLMLLAITRFFSKRVHRKQRSSEETVNEETFNEMKKVKKKNIHAKSNRRRKGKRNKRRSCRLSEQMKKLNEVNRSDVVRVILVTYFRSGSSFLGDLLQQKHLSFYSFEPLRYIIQGSRIPKSRVTESLNVVDKILNCEFNKIQNYVSQTKKIDYFKGKVYKDFCGDRPVNTKLLTAVCKRCKMNVIKLTRLNFTDAATYLKNTKYSNVKLVHLVRDPRAIYNSRKSFAWCRKTDCIDVKHLCAEMLDDFKASQNLMQQFPGK</sequence>